<dbReference type="CDD" id="cd07572">
    <property type="entry name" value="nit"/>
    <property type="match status" value="1"/>
</dbReference>
<protein>
    <recommendedName>
        <fullName evidence="2">CN hydrolase domain-containing protein</fullName>
    </recommendedName>
</protein>
<evidence type="ECO:0000313" key="3">
    <source>
        <dbReference type="EMBL" id="KAH3819755.1"/>
    </source>
</evidence>
<reference evidence="3" key="1">
    <citation type="journal article" date="2019" name="bioRxiv">
        <title>The Genome of the Zebra Mussel, Dreissena polymorpha: A Resource for Invasive Species Research.</title>
        <authorList>
            <person name="McCartney M.A."/>
            <person name="Auch B."/>
            <person name="Kono T."/>
            <person name="Mallez S."/>
            <person name="Zhang Y."/>
            <person name="Obille A."/>
            <person name="Becker A."/>
            <person name="Abrahante J.E."/>
            <person name="Garbe J."/>
            <person name="Badalamenti J.P."/>
            <person name="Herman A."/>
            <person name="Mangelson H."/>
            <person name="Liachko I."/>
            <person name="Sullivan S."/>
            <person name="Sone E.D."/>
            <person name="Koren S."/>
            <person name="Silverstein K.A.T."/>
            <person name="Beckman K.B."/>
            <person name="Gohl D.M."/>
        </authorList>
    </citation>
    <scope>NUCLEOTIDE SEQUENCE</scope>
    <source>
        <strain evidence="3">Duluth1</strain>
        <tissue evidence="3">Whole animal</tissue>
    </source>
</reference>
<accession>A0A9D4JPH3</accession>
<dbReference type="AlphaFoldDB" id="A0A9D4JPH3"/>
<evidence type="ECO:0000256" key="1">
    <source>
        <dbReference type="ARBA" id="ARBA00022801"/>
    </source>
</evidence>
<keyword evidence="1" id="KW-0378">Hydrolase</keyword>
<dbReference type="SUPFAM" id="SSF56317">
    <property type="entry name" value="Carbon-nitrogen hydrolase"/>
    <property type="match status" value="1"/>
</dbReference>
<dbReference type="Gene3D" id="3.30.428.10">
    <property type="entry name" value="HIT-like"/>
    <property type="match status" value="1"/>
</dbReference>
<sequence>MASSLANCNIRQVIGVCQLTCTADKTENFQKAKTLIARCVQQGAKMVFLPEACDYLADNQQHTMEMAEAMEGETVNQYRQLAKDLSVWISIGSFHQKPADSSSKKLYNTHVILNDQGEIQATYSKAHMFNLDIPGKIRLCESDYTIPGDRITPPVDTPIGKVGMGICYDMRFPEMAVGLRNLGAEVLTYPSAFTVPTGMAHWHVLLRNRAVETQCYVVAAAQSGKHNEKRSSYGHSLIVDPWGAVVAECSEGEGTCVAEINLEYLHQIRRQMPIQDHRRLDLYGQISLHSKDNNIDGIKEYEFGQHKIGCKQVFFKTALSYAFVNIKPVVPGHILSKQCSHRVVSFYSHADILY</sequence>
<dbReference type="InterPro" id="IPR001110">
    <property type="entry name" value="UPF0012_CS"/>
</dbReference>
<dbReference type="Gene3D" id="3.60.110.10">
    <property type="entry name" value="Carbon-nitrogen hydrolase"/>
    <property type="match status" value="1"/>
</dbReference>
<dbReference type="EMBL" id="JAIWYP010000005">
    <property type="protein sequence ID" value="KAH3819755.1"/>
    <property type="molecule type" value="Genomic_DNA"/>
</dbReference>
<dbReference type="FunFam" id="3.60.110.10:FF:000005">
    <property type="entry name" value="nitrilase homolog 1 isoform X1"/>
    <property type="match status" value="1"/>
</dbReference>
<dbReference type="PROSITE" id="PS01227">
    <property type="entry name" value="UPF0012"/>
    <property type="match status" value="1"/>
</dbReference>
<name>A0A9D4JPH3_DREPO</name>
<dbReference type="PANTHER" id="PTHR23088">
    <property type="entry name" value="NITRILASE-RELATED"/>
    <property type="match status" value="1"/>
</dbReference>
<organism evidence="3 4">
    <name type="scientific">Dreissena polymorpha</name>
    <name type="common">Zebra mussel</name>
    <name type="synonym">Mytilus polymorpha</name>
    <dbReference type="NCBI Taxonomy" id="45954"/>
    <lineage>
        <taxon>Eukaryota</taxon>
        <taxon>Metazoa</taxon>
        <taxon>Spiralia</taxon>
        <taxon>Lophotrochozoa</taxon>
        <taxon>Mollusca</taxon>
        <taxon>Bivalvia</taxon>
        <taxon>Autobranchia</taxon>
        <taxon>Heteroconchia</taxon>
        <taxon>Euheterodonta</taxon>
        <taxon>Imparidentia</taxon>
        <taxon>Neoheterodontei</taxon>
        <taxon>Myida</taxon>
        <taxon>Dreissenoidea</taxon>
        <taxon>Dreissenidae</taxon>
        <taxon>Dreissena</taxon>
    </lineage>
</organism>
<dbReference type="InterPro" id="IPR036526">
    <property type="entry name" value="C-N_Hydrolase_sf"/>
</dbReference>
<evidence type="ECO:0000259" key="2">
    <source>
        <dbReference type="PROSITE" id="PS50263"/>
    </source>
</evidence>
<dbReference type="PANTHER" id="PTHR23088:SF27">
    <property type="entry name" value="DEAMINATED GLUTATHIONE AMIDASE"/>
    <property type="match status" value="1"/>
</dbReference>
<comment type="caution">
    <text evidence="3">The sequence shown here is derived from an EMBL/GenBank/DDBJ whole genome shotgun (WGS) entry which is preliminary data.</text>
</comment>
<gene>
    <name evidence="3" type="ORF">DPMN_121499</name>
</gene>
<evidence type="ECO:0000313" key="4">
    <source>
        <dbReference type="Proteomes" id="UP000828390"/>
    </source>
</evidence>
<proteinExistence type="predicted"/>
<reference evidence="3" key="2">
    <citation type="submission" date="2020-11" db="EMBL/GenBank/DDBJ databases">
        <authorList>
            <person name="McCartney M.A."/>
            <person name="Auch B."/>
            <person name="Kono T."/>
            <person name="Mallez S."/>
            <person name="Becker A."/>
            <person name="Gohl D.M."/>
            <person name="Silverstein K.A.T."/>
            <person name="Koren S."/>
            <person name="Bechman K.B."/>
            <person name="Herman A."/>
            <person name="Abrahante J.E."/>
            <person name="Garbe J."/>
        </authorList>
    </citation>
    <scope>NUCLEOTIDE SEQUENCE</scope>
    <source>
        <strain evidence="3">Duluth1</strain>
        <tissue evidence="3">Whole animal</tissue>
    </source>
</reference>
<dbReference type="InterPro" id="IPR045254">
    <property type="entry name" value="Nit1/2_C-N_Hydrolase"/>
</dbReference>
<feature type="domain" description="CN hydrolase" evidence="2">
    <location>
        <begin position="12"/>
        <end position="262"/>
    </location>
</feature>
<dbReference type="Pfam" id="PF00795">
    <property type="entry name" value="CN_hydrolase"/>
    <property type="match status" value="1"/>
</dbReference>
<dbReference type="InterPro" id="IPR003010">
    <property type="entry name" value="C-N_Hydrolase"/>
</dbReference>
<dbReference type="GO" id="GO:0016811">
    <property type="term" value="F:hydrolase activity, acting on carbon-nitrogen (but not peptide) bonds, in linear amides"/>
    <property type="evidence" value="ECO:0007669"/>
    <property type="project" value="InterPro"/>
</dbReference>
<dbReference type="Proteomes" id="UP000828390">
    <property type="component" value="Unassembled WGS sequence"/>
</dbReference>
<dbReference type="InterPro" id="IPR036265">
    <property type="entry name" value="HIT-like_sf"/>
</dbReference>
<keyword evidence="4" id="KW-1185">Reference proteome</keyword>
<dbReference type="PROSITE" id="PS50263">
    <property type="entry name" value="CN_HYDROLASE"/>
    <property type="match status" value="1"/>
</dbReference>